<accession>A0A4Y1ZIC1</accession>
<gene>
    <name evidence="1" type="ORF">NBRC111894_4275</name>
</gene>
<dbReference type="Proteomes" id="UP000319716">
    <property type="component" value="Unassembled WGS sequence"/>
</dbReference>
<sequence>MNLNISHVLLEEIPRGYFQKISSRRSSELQNEKTKNKKK</sequence>
<dbReference type="AlphaFoldDB" id="A0A4Y1ZIC1"/>
<reference evidence="1 2" key="1">
    <citation type="submission" date="2017-11" db="EMBL/GenBank/DDBJ databases">
        <title>Draft Genome Sequence of Sporolactobacillus inulinus NBRC 111894 Isolated from Koso, a Japanese Sugar-Vegetable Fermented Beverage.</title>
        <authorList>
            <person name="Chiou T.Y."/>
            <person name="Oshima K."/>
            <person name="Suda W."/>
            <person name="Hattori M."/>
            <person name="Takahashi T."/>
        </authorList>
    </citation>
    <scope>NUCLEOTIDE SEQUENCE [LARGE SCALE GENOMIC DNA]</scope>
    <source>
        <strain evidence="1 2">NBRC111894</strain>
    </source>
</reference>
<dbReference type="EMBL" id="BEXB01000058">
    <property type="protein sequence ID" value="GAY78721.1"/>
    <property type="molecule type" value="Genomic_DNA"/>
</dbReference>
<proteinExistence type="predicted"/>
<comment type="caution">
    <text evidence="1">The sequence shown here is derived from an EMBL/GenBank/DDBJ whole genome shotgun (WGS) entry which is preliminary data.</text>
</comment>
<evidence type="ECO:0000313" key="2">
    <source>
        <dbReference type="Proteomes" id="UP000319716"/>
    </source>
</evidence>
<evidence type="ECO:0000313" key="1">
    <source>
        <dbReference type="EMBL" id="GAY78721.1"/>
    </source>
</evidence>
<organism evidence="1 2">
    <name type="scientific">Sporolactobacillus inulinus</name>
    <dbReference type="NCBI Taxonomy" id="2078"/>
    <lineage>
        <taxon>Bacteria</taxon>
        <taxon>Bacillati</taxon>
        <taxon>Bacillota</taxon>
        <taxon>Bacilli</taxon>
        <taxon>Bacillales</taxon>
        <taxon>Sporolactobacillaceae</taxon>
        <taxon>Sporolactobacillus</taxon>
    </lineage>
</organism>
<name>A0A4Y1ZIC1_9BACL</name>
<protein>
    <submittedName>
        <fullName evidence="1">Uncharacterized protein</fullName>
    </submittedName>
</protein>